<evidence type="ECO:0000313" key="6">
    <source>
        <dbReference type="Proteomes" id="UP000541444"/>
    </source>
</evidence>
<keyword evidence="2" id="KW-0325">Glycoprotein</keyword>
<dbReference type="Proteomes" id="UP000541444">
    <property type="component" value="Unassembled WGS sequence"/>
</dbReference>
<dbReference type="AlphaFoldDB" id="A0A7J7LK16"/>
<evidence type="ECO:0000256" key="2">
    <source>
        <dbReference type="ARBA" id="ARBA00023180"/>
    </source>
</evidence>
<dbReference type="InterPro" id="IPR014403">
    <property type="entry name" value="APS1/VSP"/>
</dbReference>
<reference evidence="5 6" key="1">
    <citation type="journal article" date="2020" name="IScience">
        <title>Genome Sequencing of the Endangered Kingdonia uniflora (Circaeasteraceae, Ranunculales) Reveals Potential Mechanisms of Evolutionary Specialization.</title>
        <authorList>
            <person name="Sun Y."/>
            <person name="Deng T."/>
            <person name="Zhang A."/>
            <person name="Moore M.J."/>
            <person name="Landis J.B."/>
            <person name="Lin N."/>
            <person name="Zhang H."/>
            <person name="Zhang X."/>
            <person name="Huang J."/>
            <person name="Zhang X."/>
            <person name="Sun H."/>
            <person name="Wang H."/>
        </authorList>
    </citation>
    <scope>NUCLEOTIDE SEQUENCE [LARGE SCALE GENOMIC DNA]</scope>
    <source>
        <strain evidence="5">TB1705</strain>
        <tissue evidence="5">Leaf</tissue>
    </source>
</reference>
<keyword evidence="6" id="KW-1185">Reference proteome</keyword>
<dbReference type="CDD" id="cd07535">
    <property type="entry name" value="HAD_VSP"/>
    <property type="match status" value="1"/>
</dbReference>
<evidence type="ECO:0000256" key="1">
    <source>
        <dbReference type="ARBA" id="ARBA00022729"/>
    </source>
</evidence>
<dbReference type="PANTHER" id="PTHR31284:SF9">
    <property type="entry name" value="HAD SUPERFAMILY, SUBFAMILY IIIB ACID PHOSPHATASE"/>
    <property type="match status" value="1"/>
</dbReference>
<evidence type="ECO:0000256" key="4">
    <source>
        <dbReference type="SAM" id="SignalP"/>
    </source>
</evidence>
<feature type="signal peptide" evidence="4">
    <location>
        <begin position="1"/>
        <end position="27"/>
    </location>
</feature>
<dbReference type="InterPro" id="IPR010028">
    <property type="entry name" value="Acid_phosphatase_pln"/>
</dbReference>
<dbReference type="EMBL" id="JACGCM010002221">
    <property type="protein sequence ID" value="KAF6143015.1"/>
    <property type="molecule type" value="Genomic_DNA"/>
</dbReference>
<dbReference type="GO" id="GO:0003993">
    <property type="term" value="F:acid phosphatase activity"/>
    <property type="evidence" value="ECO:0007669"/>
    <property type="project" value="InterPro"/>
</dbReference>
<sequence>MHVVVAMRILWELLLVMLLTLCSKAIGTKPCTPRGGCNIQSDNSNYCLSWRLAVEVNNIHSWRTIPTQCQQYVESYMTRGQYKRDIEMVISQISCYIRGIVLENNGTDAWILDIDDTCISNLFYYRGKRFGCDPYDPVGFRSWAMKGICPAIPAVLRLFRKLIDIGFKVLLLSGRDEEILGQATKDNLHNQGFIGYERLILRSPAYRGQKAVFFKSNMRKQLEEQGYRIWGNVGDQWSDLTGDSLGDRTFKLPNPMYFVP</sequence>
<dbReference type="PIRSF" id="PIRSF002674">
    <property type="entry name" value="VSP"/>
    <property type="match status" value="1"/>
</dbReference>
<proteinExistence type="inferred from homology"/>
<dbReference type="NCBIfam" id="TIGR01675">
    <property type="entry name" value="plant-AP"/>
    <property type="match status" value="1"/>
</dbReference>
<dbReference type="InterPro" id="IPR005519">
    <property type="entry name" value="Acid_phosphat_B-like"/>
</dbReference>
<feature type="chain" id="PRO_5029904299" description="Acid phosphatase 1" evidence="4">
    <location>
        <begin position="28"/>
        <end position="260"/>
    </location>
</feature>
<name>A0A7J7LK16_9MAGN</name>
<evidence type="ECO:0000256" key="3">
    <source>
        <dbReference type="PIRNR" id="PIRNR002674"/>
    </source>
</evidence>
<organism evidence="5 6">
    <name type="scientific">Kingdonia uniflora</name>
    <dbReference type="NCBI Taxonomy" id="39325"/>
    <lineage>
        <taxon>Eukaryota</taxon>
        <taxon>Viridiplantae</taxon>
        <taxon>Streptophyta</taxon>
        <taxon>Embryophyta</taxon>
        <taxon>Tracheophyta</taxon>
        <taxon>Spermatophyta</taxon>
        <taxon>Magnoliopsida</taxon>
        <taxon>Ranunculales</taxon>
        <taxon>Circaeasteraceae</taxon>
        <taxon>Kingdonia</taxon>
    </lineage>
</organism>
<dbReference type="InterPro" id="IPR023214">
    <property type="entry name" value="HAD_sf"/>
</dbReference>
<protein>
    <recommendedName>
        <fullName evidence="7">Acid phosphatase 1</fullName>
    </recommendedName>
</protein>
<gene>
    <name evidence="5" type="ORF">GIB67_041083</name>
</gene>
<dbReference type="InterPro" id="IPR036412">
    <property type="entry name" value="HAD-like_sf"/>
</dbReference>
<dbReference type="SUPFAM" id="SSF56784">
    <property type="entry name" value="HAD-like"/>
    <property type="match status" value="1"/>
</dbReference>
<evidence type="ECO:0000313" key="5">
    <source>
        <dbReference type="EMBL" id="KAF6143015.1"/>
    </source>
</evidence>
<dbReference type="Gene3D" id="3.40.50.1000">
    <property type="entry name" value="HAD superfamily/HAD-like"/>
    <property type="match status" value="1"/>
</dbReference>
<comment type="caution">
    <text evidence="5">The sequence shown here is derived from an EMBL/GenBank/DDBJ whole genome shotgun (WGS) entry which is preliminary data.</text>
</comment>
<comment type="similarity">
    <text evidence="3">Belongs to the APS1/VSP family.</text>
</comment>
<dbReference type="Pfam" id="PF03767">
    <property type="entry name" value="Acid_phosphat_B"/>
    <property type="match status" value="1"/>
</dbReference>
<accession>A0A7J7LK16</accession>
<evidence type="ECO:0008006" key="7">
    <source>
        <dbReference type="Google" id="ProtNLM"/>
    </source>
</evidence>
<keyword evidence="1 4" id="KW-0732">Signal</keyword>
<dbReference type="PANTHER" id="PTHR31284">
    <property type="entry name" value="ACID PHOSPHATASE-LIKE PROTEIN"/>
    <property type="match status" value="1"/>
</dbReference>